<evidence type="ECO:0000313" key="2">
    <source>
        <dbReference type="Proteomes" id="UP000245340"/>
    </source>
</evidence>
<dbReference type="InParanoid" id="A0A2U3X458"/>
<dbReference type="SUPFAM" id="SSF90234">
    <property type="entry name" value="Zinc finger domain of DNA polymerase-alpha"/>
    <property type="match status" value="1"/>
</dbReference>
<protein>
    <submittedName>
        <fullName evidence="3">DNA polymerase alpha catalytic subunit-like</fullName>
    </submittedName>
</protein>
<keyword evidence="2" id="KW-1185">Reference proteome</keyword>
<dbReference type="GO" id="GO:0003688">
    <property type="term" value="F:DNA replication origin binding"/>
    <property type="evidence" value="ECO:0007669"/>
    <property type="project" value="TreeGrafter"/>
</dbReference>
<proteinExistence type="predicted"/>
<dbReference type="STRING" id="9708.A0A2U3X458"/>
<dbReference type="Proteomes" id="UP000245340">
    <property type="component" value="Unplaced"/>
</dbReference>
<evidence type="ECO:0000313" key="3">
    <source>
        <dbReference type="RefSeq" id="XP_004417043.1"/>
    </source>
</evidence>
<dbReference type="KEGG" id="oro:101375061"/>
<sequence length="130" mass="15607">MDMRRCIKKYYEGWLICEEPTCRNRTRRLPLQFSRNGPLCQVCMKATLRPEYSDKSLYTQLCFYRYIFDADCALEKLTTDHEKDKWKKFFTPKVRQDYQKLKNTAEQFLSRSGYSEVNLSKLFADCAVRP</sequence>
<dbReference type="GO" id="GO:0003887">
    <property type="term" value="F:DNA-directed DNA polymerase activity"/>
    <property type="evidence" value="ECO:0007669"/>
    <property type="project" value="InterPro"/>
</dbReference>
<dbReference type="InterPro" id="IPR015088">
    <property type="entry name" value="Znf_DNA-dir_DNA_pol_B_alpha"/>
</dbReference>
<name>A0A2U3X458_ODORO</name>
<dbReference type="GO" id="GO:1902975">
    <property type="term" value="P:mitotic DNA replication initiation"/>
    <property type="evidence" value="ECO:0007669"/>
    <property type="project" value="TreeGrafter"/>
</dbReference>
<dbReference type="GO" id="GO:0006273">
    <property type="term" value="P:lagging strand elongation"/>
    <property type="evidence" value="ECO:0007669"/>
    <property type="project" value="TreeGrafter"/>
</dbReference>
<evidence type="ECO:0000259" key="1">
    <source>
        <dbReference type="Pfam" id="PF08996"/>
    </source>
</evidence>
<dbReference type="GO" id="GO:0003682">
    <property type="term" value="F:chromatin binding"/>
    <property type="evidence" value="ECO:0007669"/>
    <property type="project" value="TreeGrafter"/>
</dbReference>
<dbReference type="InterPro" id="IPR038256">
    <property type="entry name" value="Pol_alpha_znc_sf"/>
</dbReference>
<dbReference type="FunFam" id="1.10.3200.20:FF:000001">
    <property type="entry name" value="DNA polymerase"/>
    <property type="match status" value="1"/>
</dbReference>
<gene>
    <name evidence="3" type="primary">LOC101375061</name>
</gene>
<dbReference type="GeneID" id="101375061"/>
<feature type="domain" description="Zinc finger DNA-directed DNA polymerase family B alpha" evidence="1">
    <location>
        <begin position="2"/>
        <end position="123"/>
    </location>
</feature>
<reference evidence="3" key="1">
    <citation type="submission" date="2025-08" db="UniProtKB">
        <authorList>
            <consortium name="RefSeq"/>
        </authorList>
    </citation>
    <scope>IDENTIFICATION</scope>
</reference>
<dbReference type="GO" id="GO:0005658">
    <property type="term" value="C:alpha DNA polymerase:primase complex"/>
    <property type="evidence" value="ECO:0007669"/>
    <property type="project" value="TreeGrafter"/>
</dbReference>
<accession>A0A2U3X458</accession>
<dbReference type="GO" id="GO:0006272">
    <property type="term" value="P:leading strand elongation"/>
    <property type="evidence" value="ECO:0007669"/>
    <property type="project" value="TreeGrafter"/>
</dbReference>
<dbReference type="PANTHER" id="PTHR45861:SF1">
    <property type="entry name" value="DNA POLYMERASE ALPHA CATALYTIC SUBUNIT"/>
    <property type="match status" value="1"/>
</dbReference>
<dbReference type="PANTHER" id="PTHR45861">
    <property type="entry name" value="DNA POLYMERASE ALPHA CATALYTIC SUBUNIT"/>
    <property type="match status" value="1"/>
</dbReference>
<organism evidence="2 3">
    <name type="scientific">Odobenus rosmarus divergens</name>
    <name type="common">Pacific walrus</name>
    <dbReference type="NCBI Taxonomy" id="9708"/>
    <lineage>
        <taxon>Eukaryota</taxon>
        <taxon>Metazoa</taxon>
        <taxon>Chordata</taxon>
        <taxon>Craniata</taxon>
        <taxon>Vertebrata</taxon>
        <taxon>Euteleostomi</taxon>
        <taxon>Mammalia</taxon>
        <taxon>Eutheria</taxon>
        <taxon>Laurasiatheria</taxon>
        <taxon>Carnivora</taxon>
        <taxon>Caniformia</taxon>
        <taxon>Pinnipedia</taxon>
        <taxon>Odobenidae</taxon>
        <taxon>Odobenus</taxon>
    </lineage>
</organism>
<dbReference type="RefSeq" id="XP_004417043.1">
    <property type="nucleotide sequence ID" value="XM_004416986.1"/>
</dbReference>
<dbReference type="AlphaFoldDB" id="A0A2U3X458"/>
<dbReference type="Pfam" id="PF08996">
    <property type="entry name" value="zf-DNA_Pol"/>
    <property type="match status" value="1"/>
</dbReference>
<dbReference type="Gene3D" id="1.10.3200.20">
    <property type="entry name" value="DNA Polymerase alpha, zinc finger"/>
    <property type="match status" value="1"/>
</dbReference>
<dbReference type="GO" id="GO:0003697">
    <property type="term" value="F:single-stranded DNA binding"/>
    <property type="evidence" value="ECO:0007669"/>
    <property type="project" value="TreeGrafter"/>
</dbReference>